<sequence length="83" mass="9711">MIKESRVDLYADNILVLQYIINRLNLNNELKIVQPGLENKMVEMPIFSKNIPTKKREELIKIWNDGRLSIKGKKKKCLSINIT</sequence>
<evidence type="ECO:0000313" key="2">
    <source>
        <dbReference type="Proteomes" id="UP001139646"/>
    </source>
</evidence>
<reference evidence="1" key="1">
    <citation type="submission" date="2022-01" db="EMBL/GenBank/DDBJ databases">
        <title>Colwellia maritima, isolated from seawater.</title>
        <authorList>
            <person name="Kristyanto S."/>
            <person name="Jung J."/>
            <person name="Jeon C.O."/>
        </authorList>
    </citation>
    <scope>NUCLEOTIDE SEQUENCE</scope>
    <source>
        <strain evidence="1">MSW7</strain>
    </source>
</reference>
<gene>
    <name evidence="1" type="ORF">L3081_12090</name>
</gene>
<organism evidence="1 2">
    <name type="scientific">Colwellia maritima</name>
    <dbReference type="NCBI Taxonomy" id="2912588"/>
    <lineage>
        <taxon>Bacteria</taxon>
        <taxon>Pseudomonadati</taxon>
        <taxon>Pseudomonadota</taxon>
        <taxon>Gammaproteobacteria</taxon>
        <taxon>Alteromonadales</taxon>
        <taxon>Colwelliaceae</taxon>
        <taxon>Colwellia</taxon>
    </lineage>
</organism>
<name>A0ABS9X2I4_9GAMM</name>
<evidence type="ECO:0000313" key="1">
    <source>
        <dbReference type="EMBL" id="MCI2284007.1"/>
    </source>
</evidence>
<comment type="caution">
    <text evidence="1">The sequence shown here is derived from an EMBL/GenBank/DDBJ whole genome shotgun (WGS) entry which is preliminary data.</text>
</comment>
<keyword evidence="2" id="KW-1185">Reference proteome</keyword>
<dbReference type="EMBL" id="JAKKSL010000002">
    <property type="protein sequence ID" value="MCI2284007.1"/>
    <property type="molecule type" value="Genomic_DNA"/>
</dbReference>
<dbReference type="Proteomes" id="UP001139646">
    <property type="component" value="Unassembled WGS sequence"/>
</dbReference>
<dbReference type="RefSeq" id="WP_242286419.1">
    <property type="nucleotide sequence ID" value="NZ_JAKKSL010000002.1"/>
</dbReference>
<proteinExistence type="predicted"/>
<accession>A0ABS9X2I4</accession>
<protein>
    <submittedName>
        <fullName evidence="1">Uncharacterized protein</fullName>
    </submittedName>
</protein>